<feature type="domain" description="Replication protein A OB" evidence="14">
    <location>
        <begin position="287"/>
        <end position="383"/>
    </location>
</feature>
<protein>
    <recommendedName>
        <fullName evidence="9">Replication protein A subunit</fullName>
    </recommendedName>
</protein>
<dbReference type="PANTHER" id="PTHR47165:SF4">
    <property type="entry name" value="OS03G0429900 PROTEIN"/>
    <property type="match status" value="1"/>
</dbReference>
<evidence type="ECO:0000256" key="3">
    <source>
        <dbReference type="ARBA" id="ARBA00022705"/>
    </source>
</evidence>
<accession>A0ABR1B594</accession>
<evidence type="ECO:0000256" key="2">
    <source>
        <dbReference type="ARBA" id="ARBA00005690"/>
    </source>
</evidence>
<dbReference type="NCBIfam" id="TIGR00617">
    <property type="entry name" value="rpa1"/>
    <property type="match status" value="1"/>
</dbReference>
<dbReference type="CDD" id="cd04476">
    <property type="entry name" value="RPA1_DBD_C"/>
    <property type="match status" value="1"/>
</dbReference>
<keyword evidence="3 9" id="KW-0235">DNA replication</keyword>
<dbReference type="PANTHER" id="PTHR47165">
    <property type="entry name" value="OS03G0429900 PROTEIN"/>
    <property type="match status" value="1"/>
</dbReference>
<keyword evidence="6 9" id="KW-0862">Zinc</keyword>
<keyword evidence="8 9" id="KW-0539">Nucleus</keyword>
<gene>
    <name evidence="15" type="ORF">RUM44_000350</name>
</gene>
<evidence type="ECO:0000259" key="11">
    <source>
        <dbReference type="Pfam" id="PF01336"/>
    </source>
</evidence>
<evidence type="ECO:0000256" key="8">
    <source>
        <dbReference type="ARBA" id="ARBA00023242"/>
    </source>
</evidence>
<evidence type="ECO:0000313" key="15">
    <source>
        <dbReference type="EMBL" id="KAK6635101.1"/>
    </source>
</evidence>
<evidence type="ECO:0000259" key="14">
    <source>
        <dbReference type="Pfam" id="PF16900"/>
    </source>
</evidence>
<dbReference type="CDD" id="cd04477">
    <property type="entry name" value="RPA1N"/>
    <property type="match status" value="1"/>
</dbReference>
<dbReference type="InterPro" id="IPR004591">
    <property type="entry name" value="Rfa1"/>
</dbReference>
<dbReference type="InterPro" id="IPR031657">
    <property type="entry name" value="REPA_OB_2"/>
</dbReference>
<dbReference type="CDD" id="cd04474">
    <property type="entry name" value="RPA1_DBD_A"/>
    <property type="match status" value="1"/>
</dbReference>
<evidence type="ECO:0000256" key="10">
    <source>
        <dbReference type="SAM" id="MobiDB-lite"/>
    </source>
</evidence>
<dbReference type="Gene3D" id="2.40.50.140">
    <property type="entry name" value="Nucleic acid-binding proteins"/>
    <property type="match status" value="4"/>
</dbReference>
<dbReference type="Proteomes" id="UP001359485">
    <property type="component" value="Unassembled WGS sequence"/>
</dbReference>
<keyword evidence="16" id="KW-1185">Reference proteome</keyword>
<proteinExistence type="inferred from homology"/>
<dbReference type="Pfam" id="PF16900">
    <property type="entry name" value="REPA_OB_2"/>
    <property type="match status" value="1"/>
</dbReference>
<dbReference type="InterPro" id="IPR047192">
    <property type="entry name" value="Euk_RPA1_DBD_C"/>
</dbReference>
<dbReference type="EMBL" id="JAWJWF010000003">
    <property type="protein sequence ID" value="KAK6635101.1"/>
    <property type="molecule type" value="Genomic_DNA"/>
</dbReference>
<dbReference type="InterPro" id="IPR004365">
    <property type="entry name" value="NA-bd_OB_tRNA"/>
</dbReference>
<dbReference type="SUPFAM" id="SSF50249">
    <property type="entry name" value="Nucleic acid-binding proteins"/>
    <property type="match status" value="4"/>
</dbReference>
<evidence type="ECO:0000256" key="7">
    <source>
        <dbReference type="ARBA" id="ARBA00023125"/>
    </source>
</evidence>
<evidence type="ECO:0000256" key="6">
    <source>
        <dbReference type="ARBA" id="ARBA00022833"/>
    </source>
</evidence>
<dbReference type="CDD" id="cd04475">
    <property type="entry name" value="RPA1_DBD_B"/>
    <property type="match status" value="1"/>
</dbReference>
<feature type="region of interest" description="Disordered" evidence="10">
    <location>
        <begin position="145"/>
        <end position="167"/>
    </location>
</feature>
<evidence type="ECO:0000256" key="1">
    <source>
        <dbReference type="ARBA" id="ARBA00004123"/>
    </source>
</evidence>
<feature type="domain" description="Replication factor-A protein 1 N-terminal" evidence="12">
    <location>
        <begin position="5"/>
        <end position="105"/>
    </location>
</feature>
<organism evidence="15 16">
    <name type="scientific">Polyplax serrata</name>
    <name type="common">Common mouse louse</name>
    <dbReference type="NCBI Taxonomy" id="468196"/>
    <lineage>
        <taxon>Eukaryota</taxon>
        <taxon>Metazoa</taxon>
        <taxon>Ecdysozoa</taxon>
        <taxon>Arthropoda</taxon>
        <taxon>Hexapoda</taxon>
        <taxon>Insecta</taxon>
        <taxon>Pterygota</taxon>
        <taxon>Neoptera</taxon>
        <taxon>Paraneoptera</taxon>
        <taxon>Psocodea</taxon>
        <taxon>Troctomorpha</taxon>
        <taxon>Phthiraptera</taxon>
        <taxon>Anoplura</taxon>
        <taxon>Polyplacidae</taxon>
        <taxon>Polyplax</taxon>
    </lineage>
</organism>
<comment type="subunit">
    <text evidence="9">Component of the heterotrimeric canonical replication protein A complex (RPA).</text>
</comment>
<sequence>MAVKLSEGSLKVIMSGGNVESPIMQVLGSKKLASNNSTERYRLLVSDGKYHNSFAMVATQLNEMVSSGQLAEFTIVKINRYITSLFNASDKERRVMVILELDILKKGSEVGIRIGNPVSFEESLNNTDKSEVQAASKPAPVINSKPNSGYSVSSSKPKMSPALTSNQVHPISSLSPYQNRWCIKARVTNKQPSRTYTTARGEGKLFSVVFTDESGEIKCTGFNSAVDKFSNLLELNKVYLVSNCSVKPANKRFTQADYEMTFHDDSIVQPCDDDVGVPTAIYNFVPLNKLADMSVDSVVDVIGVAKQASDVQIITARSTGRELKKREVVLVDPSGISVTLTLWGNDAIEFNCTGNPVVAIKGARINEFMGGKSLSVQMNSTFLKDPDVDEAHKLRGWWSAGGSNEEHSSISNKGVSGSGSNTNFVLLGDLTSRGLGLADKADYFSDVVTVLMAKQENCIYKACPVEDCKKKIIDLNNGVYRCEKCNREHTTFKYRMLLSAQVSDFTGSSWVTLFHEEAQKLLGVDAEVIGSMIDENNDAYKDYFTNINFKQFQMKFRTKMESYNDEKRLKTTVVSLEPLDHKAYAKRLLEDFKASSGISTGR</sequence>
<comment type="caution">
    <text evidence="15">The sequence shown here is derived from an EMBL/GenBank/DDBJ whole genome shotgun (WGS) entry which is preliminary data.</text>
</comment>
<feature type="domain" description="Replication factor A C-terminal" evidence="13">
    <location>
        <begin position="443"/>
        <end position="588"/>
    </location>
</feature>
<evidence type="ECO:0000256" key="4">
    <source>
        <dbReference type="ARBA" id="ARBA00022723"/>
    </source>
</evidence>
<evidence type="ECO:0000259" key="13">
    <source>
        <dbReference type="Pfam" id="PF08646"/>
    </source>
</evidence>
<comment type="subcellular location">
    <subcellularLocation>
        <location evidence="1 9">Nucleus</location>
    </subcellularLocation>
</comment>
<dbReference type="InterPro" id="IPR007199">
    <property type="entry name" value="Rep_factor-A_N"/>
</dbReference>
<keyword evidence="7 9" id="KW-0238">DNA-binding</keyword>
<dbReference type="Pfam" id="PF04057">
    <property type="entry name" value="Rep-A_N"/>
    <property type="match status" value="1"/>
</dbReference>
<reference evidence="15 16" key="1">
    <citation type="submission" date="2023-09" db="EMBL/GenBank/DDBJ databases">
        <title>Genomes of two closely related lineages of the louse Polyplax serrata with different host specificities.</title>
        <authorList>
            <person name="Martinu J."/>
            <person name="Tarabai H."/>
            <person name="Stefka J."/>
            <person name="Hypsa V."/>
        </authorList>
    </citation>
    <scope>NUCLEOTIDE SEQUENCE [LARGE SCALE GENOMIC DNA]</scope>
    <source>
        <strain evidence="15">98ZLc_SE</strain>
    </source>
</reference>
<keyword evidence="5 9" id="KW-0863">Zinc-finger</keyword>
<evidence type="ECO:0000256" key="5">
    <source>
        <dbReference type="ARBA" id="ARBA00022771"/>
    </source>
</evidence>
<dbReference type="Pfam" id="PF01336">
    <property type="entry name" value="tRNA_anti-codon"/>
    <property type="match status" value="1"/>
</dbReference>
<keyword evidence="4 9" id="KW-0479">Metal-binding</keyword>
<dbReference type="InterPro" id="IPR013955">
    <property type="entry name" value="Rep_factor-A_C"/>
</dbReference>
<feature type="domain" description="OB" evidence="11">
    <location>
        <begin position="181"/>
        <end position="260"/>
    </location>
</feature>
<evidence type="ECO:0000259" key="12">
    <source>
        <dbReference type="Pfam" id="PF04057"/>
    </source>
</evidence>
<dbReference type="InterPro" id="IPR012340">
    <property type="entry name" value="NA-bd_OB-fold"/>
</dbReference>
<evidence type="ECO:0000313" key="16">
    <source>
        <dbReference type="Proteomes" id="UP001359485"/>
    </source>
</evidence>
<evidence type="ECO:0000256" key="9">
    <source>
        <dbReference type="RuleBase" id="RU364130"/>
    </source>
</evidence>
<comment type="function">
    <text evidence="9">As part of the heterotrimeric replication protein A complex (RPA/RP-A), binds and stabilizes single-stranded DNA intermediates, that form during DNA replication or upon DNA stress. It prevents their reannealing and in parallel, recruits and activates different proteins and complexes involved in DNA metabolism. Thereby, it plays an essential role both in DNA replication and the cellular response to DNA damage.</text>
</comment>
<dbReference type="Pfam" id="PF08646">
    <property type="entry name" value="Rep_fac-A_C"/>
    <property type="match status" value="1"/>
</dbReference>
<comment type="similarity">
    <text evidence="2 9">Belongs to the replication factor A protein 1 family.</text>
</comment>
<name>A0ABR1B594_POLSC</name>